<evidence type="ECO:0000313" key="4">
    <source>
        <dbReference type="EMBL" id="EAU82621.1"/>
    </source>
</evidence>
<dbReference type="Gene3D" id="1.20.1050.10">
    <property type="match status" value="1"/>
</dbReference>
<dbReference type="PROSITE" id="PS50405">
    <property type="entry name" value="GST_CTER"/>
    <property type="match status" value="1"/>
</dbReference>
<dbReference type="OMA" id="IHHVPTN"/>
<accession>A8P6M7</accession>
<evidence type="ECO:0000259" key="3">
    <source>
        <dbReference type="PROSITE" id="PS50405"/>
    </source>
</evidence>
<dbReference type="SUPFAM" id="SSF52833">
    <property type="entry name" value="Thioredoxin-like"/>
    <property type="match status" value="1"/>
</dbReference>
<keyword evidence="5" id="KW-1185">Reference proteome</keyword>
<dbReference type="GeneID" id="6015797"/>
<organism evidence="4 5">
    <name type="scientific">Coprinopsis cinerea (strain Okayama-7 / 130 / ATCC MYA-4618 / FGSC 9003)</name>
    <name type="common">Inky cap fungus</name>
    <name type="synonym">Hormographiella aspergillata</name>
    <dbReference type="NCBI Taxonomy" id="240176"/>
    <lineage>
        <taxon>Eukaryota</taxon>
        <taxon>Fungi</taxon>
        <taxon>Dikarya</taxon>
        <taxon>Basidiomycota</taxon>
        <taxon>Agaricomycotina</taxon>
        <taxon>Agaricomycetes</taxon>
        <taxon>Agaricomycetidae</taxon>
        <taxon>Agaricales</taxon>
        <taxon>Agaricineae</taxon>
        <taxon>Psathyrellaceae</taxon>
        <taxon>Coprinopsis</taxon>
    </lineage>
</organism>
<dbReference type="InterPro" id="IPR004045">
    <property type="entry name" value="Glutathione_S-Trfase_N"/>
</dbReference>
<dbReference type="InterPro" id="IPR054416">
    <property type="entry name" value="GST_UstS-like_C"/>
</dbReference>
<feature type="domain" description="GST C-terminal" evidence="3">
    <location>
        <begin position="127"/>
        <end position="256"/>
    </location>
</feature>
<reference evidence="4 5" key="1">
    <citation type="journal article" date="2010" name="Proc. Natl. Acad. Sci. U.S.A.">
        <title>Insights into evolution of multicellular fungi from the assembled chromosomes of the mushroom Coprinopsis cinerea (Coprinus cinereus).</title>
        <authorList>
            <person name="Stajich J.E."/>
            <person name="Wilke S.K."/>
            <person name="Ahren D."/>
            <person name="Au C.H."/>
            <person name="Birren B.W."/>
            <person name="Borodovsky M."/>
            <person name="Burns C."/>
            <person name="Canback B."/>
            <person name="Casselton L.A."/>
            <person name="Cheng C.K."/>
            <person name="Deng J."/>
            <person name="Dietrich F.S."/>
            <person name="Fargo D.C."/>
            <person name="Farman M.L."/>
            <person name="Gathman A.C."/>
            <person name="Goldberg J."/>
            <person name="Guigo R."/>
            <person name="Hoegger P.J."/>
            <person name="Hooker J.B."/>
            <person name="Huggins A."/>
            <person name="James T.Y."/>
            <person name="Kamada T."/>
            <person name="Kilaru S."/>
            <person name="Kodira C."/>
            <person name="Kues U."/>
            <person name="Kupfer D."/>
            <person name="Kwan H.S."/>
            <person name="Lomsadze A."/>
            <person name="Li W."/>
            <person name="Lilly W.W."/>
            <person name="Ma L.J."/>
            <person name="Mackey A.J."/>
            <person name="Manning G."/>
            <person name="Martin F."/>
            <person name="Muraguchi H."/>
            <person name="Natvig D.O."/>
            <person name="Palmerini H."/>
            <person name="Ramesh M.A."/>
            <person name="Rehmeyer C.J."/>
            <person name="Roe B.A."/>
            <person name="Shenoy N."/>
            <person name="Stanke M."/>
            <person name="Ter-Hovhannisyan V."/>
            <person name="Tunlid A."/>
            <person name="Velagapudi R."/>
            <person name="Vision T.J."/>
            <person name="Zeng Q."/>
            <person name="Zolan M.E."/>
            <person name="Pukkila P.J."/>
        </authorList>
    </citation>
    <scope>NUCLEOTIDE SEQUENCE [LARGE SCALE GENOMIC DNA]</scope>
    <source>
        <strain evidence="5">Okayama-7 / 130 / ATCC MYA-4618 / FGSC 9003</strain>
    </source>
</reference>
<dbReference type="InterPro" id="IPR010987">
    <property type="entry name" value="Glutathione-S-Trfase_C-like"/>
</dbReference>
<evidence type="ECO:0000313" key="5">
    <source>
        <dbReference type="Proteomes" id="UP000001861"/>
    </source>
</evidence>
<protein>
    <recommendedName>
        <fullName evidence="6">GST N-terminal domain-containing protein</fullName>
    </recommendedName>
</protein>
<dbReference type="Pfam" id="PF13409">
    <property type="entry name" value="GST_N_2"/>
    <property type="match status" value="1"/>
</dbReference>
<dbReference type="KEGG" id="cci:CC1G_07903"/>
<dbReference type="AlphaFoldDB" id="A8P6M7"/>
<dbReference type="CDD" id="cd00299">
    <property type="entry name" value="GST_C_family"/>
    <property type="match status" value="1"/>
</dbReference>
<dbReference type="VEuPathDB" id="FungiDB:CC1G_07903"/>
<dbReference type="EMBL" id="AACS02000005">
    <property type="protein sequence ID" value="EAU82621.1"/>
    <property type="molecule type" value="Genomic_DNA"/>
</dbReference>
<evidence type="ECO:0000256" key="1">
    <source>
        <dbReference type="ARBA" id="ARBA00007409"/>
    </source>
</evidence>
<dbReference type="Pfam" id="PF22041">
    <property type="entry name" value="GST_C_7"/>
    <property type="match status" value="1"/>
</dbReference>
<dbReference type="OrthoDB" id="4951845at2759"/>
<sequence>MITFYDIPSTTSLNSWSPNGWKTRYTLNFKGLPYKTEWVEYPDIAALYQKNNVPAPAKQSDGSPYYSLPLIHDSKTNTFVADSLEIAKYLDKTYPDTPKVLPDGEEGLAKTTQFLGELGGTMFPLFPIIFQATVPILNEVSKDHFKVARAKNLVSVFNNIKSIDEIQLSEKEVEERWEQVRAGFQGLDSKFGGEGKELAWFAGDKITFADFALAGMLLWIKLVWGEESAEWKRVSGWNNGKWATMLKKLEAYHTVA</sequence>
<dbReference type="RefSeq" id="XP_001839188.1">
    <property type="nucleotide sequence ID" value="XM_001839136.2"/>
</dbReference>
<proteinExistence type="inferred from homology"/>
<dbReference type="InParanoid" id="A8P6M7"/>
<comment type="similarity">
    <text evidence="1">Belongs to the GST superfamily.</text>
</comment>
<dbReference type="STRING" id="240176.A8P6M7"/>
<dbReference type="Gene3D" id="3.40.30.10">
    <property type="entry name" value="Glutaredoxin"/>
    <property type="match status" value="1"/>
</dbReference>
<comment type="caution">
    <text evidence="4">The sequence shown here is derived from an EMBL/GenBank/DDBJ whole genome shotgun (WGS) entry which is preliminary data.</text>
</comment>
<evidence type="ECO:0008006" key="6">
    <source>
        <dbReference type="Google" id="ProtNLM"/>
    </source>
</evidence>
<feature type="domain" description="GST N-terminal" evidence="2">
    <location>
        <begin position="7"/>
        <end position="98"/>
    </location>
</feature>
<dbReference type="SUPFAM" id="SSF47616">
    <property type="entry name" value="GST C-terminal domain-like"/>
    <property type="match status" value="1"/>
</dbReference>
<evidence type="ECO:0000259" key="2">
    <source>
        <dbReference type="PROSITE" id="PS50404"/>
    </source>
</evidence>
<dbReference type="PROSITE" id="PS50404">
    <property type="entry name" value="GST_NTER"/>
    <property type="match status" value="1"/>
</dbReference>
<name>A8P6M7_COPC7</name>
<dbReference type="Proteomes" id="UP000001861">
    <property type="component" value="Unassembled WGS sequence"/>
</dbReference>
<dbReference type="eggNOG" id="ENOG502QQN3">
    <property type="taxonomic scope" value="Eukaryota"/>
</dbReference>
<dbReference type="InterPro" id="IPR036249">
    <property type="entry name" value="Thioredoxin-like_sf"/>
</dbReference>
<gene>
    <name evidence="4" type="ORF">CC1G_07903</name>
</gene>
<dbReference type="PANTHER" id="PTHR44051:SF8">
    <property type="entry name" value="GLUTATHIONE S-TRANSFERASE GSTA"/>
    <property type="match status" value="1"/>
</dbReference>
<dbReference type="InterPro" id="IPR036282">
    <property type="entry name" value="Glutathione-S-Trfase_C_sf"/>
</dbReference>
<dbReference type="PANTHER" id="PTHR44051">
    <property type="entry name" value="GLUTATHIONE S-TRANSFERASE-RELATED"/>
    <property type="match status" value="1"/>
</dbReference>